<name>A0ACC0JH82_CHOFU</name>
<comment type="caution">
    <text evidence="1">The sequence shown here is derived from an EMBL/GenBank/DDBJ whole genome shotgun (WGS) entry which is preliminary data.</text>
</comment>
<dbReference type="Proteomes" id="UP001064048">
    <property type="component" value="Chromosome 22"/>
</dbReference>
<accession>A0ACC0JH82</accession>
<keyword evidence="2" id="KW-1185">Reference proteome</keyword>
<organism evidence="1 2">
    <name type="scientific">Choristoneura fumiferana</name>
    <name type="common">Spruce budworm moth</name>
    <name type="synonym">Archips fumiferana</name>
    <dbReference type="NCBI Taxonomy" id="7141"/>
    <lineage>
        <taxon>Eukaryota</taxon>
        <taxon>Metazoa</taxon>
        <taxon>Ecdysozoa</taxon>
        <taxon>Arthropoda</taxon>
        <taxon>Hexapoda</taxon>
        <taxon>Insecta</taxon>
        <taxon>Pterygota</taxon>
        <taxon>Neoptera</taxon>
        <taxon>Endopterygota</taxon>
        <taxon>Lepidoptera</taxon>
        <taxon>Glossata</taxon>
        <taxon>Ditrysia</taxon>
        <taxon>Tortricoidea</taxon>
        <taxon>Tortricidae</taxon>
        <taxon>Tortricinae</taxon>
        <taxon>Choristoneura</taxon>
    </lineage>
</organism>
<protein>
    <submittedName>
        <fullName evidence="1">Uncharacterized protein</fullName>
    </submittedName>
</protein>
<evidence type="ECO:0000313" key="2">
    <source>
        <dbReference type="Proteomes" id="UP001064048"/>
    </source>
</evidence>
<gene>
    <name evidence="1" type="ORF">MSG28_012584</name>
</gene>
<proteinExistence type="predicted"/>
<reference evidence="1 2" key="1">
    <citation type="journal article" date="2022" name="Genome Biol. Evol.">
        <title>The Spruce Budworm Genome: Reconstructing the Evolutionary History of Antifreeze Proteins.</title>
        <authorList>
            <person name="Beliveau C."/>
            <person name="Gagne P."/>
            <person name="Picq S."/>
            <person name="Vernygora O."/>
            <person name="Keeling C.I."/>
            <person name="Pinkney K."/>
            <person name="Doucet D."/>
            <person name="Wen F."/>
            <person name="Johnston J.S."/>
            <person name="Maaroufi H."/>
            <person name="Boyle B."/>
            <person name="Laroche J."/>
            <person name="Dewar K."/>
            <person name="Juretic N."/>
            <person name="Blackburn G."/>
            <person name="Nisole A."/>
            <person name="Brunet B."/>
            <person name="Brandao M."/>
            <person name="Lumley L."/>
            <person name="Duan J."/>
            <person name="Quan G."/>
            <person name="Lucarotti C.J."/>
            <person name="Roe A.D."/>
            <person name="Sperling F.A.H."/>
            <person name="Levesque R.C."/>
            <person name="Cusson M."/>
        </authorList>
    </citation>
    <scope>NUCLEOTIDE SEQUENCE [LARGE SCALE GENOMIC DNA]</scope>
    <source>
        <strain evidence="1">Glfc:IPQL:Cfum</strain>
    </source>
</reference>
<sequence>MKDFKGADVDDLKKRKSKITVYCPRSVNESLPVLMVLRALLQDHMHTHVAAHAAGGGEGEGGATKSAA</sequence>
<dbReference type="EMBL" id="CM046122">
    <property type="protein sequence ID" value="KAI8423452.1"/>
    <property type="molecule type" value="Genomic_DNA"/>
</dbReference>
<evidence type="ECO:0000313" key="1">
    <source>
        <dbReference type="EMBL" id="KAI8423452.1"/>
    </source>
</evidence>